<reference evidence="1 2" key="1">
    <citation type="journal article" date="2022" name="Int. J. Syst. Evol. Microbiol.">
        <title>Miniphocaeibacter halophilus sp. nov., an ammonium-tolerant acetate-producing bacterium isolated from a biogas system.</title>
        <authorList>
            <person name="Schnurer A."/>
            <person name="Singh A."/>
            <person name="Bi S."/>
            <person name="Qiao W."/>
            <person name="Westerholm M."/>
        </authorList>
    </citation>
    <scope>NUCLEOTIDE SEQUENCE [LARGE SCALE GENOMIC DNA]</scope>
    <source>
        <strain evidence="1 2">AMB_01</strain>
    </source>
</reference>
<dbReference type="Proteomes" id="UP000595814">
    <property type="component" value="Chromosome"/>
</dbReference>
<proteinExistence type="predicted"/>
<evidence type="ECO:0000313" key="2">
    <source>
        <dbReference type="Proteomes" id="UP000595814"/>
    </source>
</evidence>
<evidence type="ECO:0000313" key="1">
    <source>
        <dbReference type="EMBL" id="QQK07773.1"/>
    </source>
</evidence>
<name>A0AC61MU89_9FIRM</name>
<keyword evidence="2" id="KW-1185">Reference proteome</keyword>
<accession>A0AC61MU89</accession>
<gene>
    <name evidence="1" type="primary">modA</name>
    <name evidence="1" type="ORF">JFY71_10890</name>
</gene>
<dbReference type="EMBL" id="CP066744">
    <property type="protein sequence ID" value="QQK07773.1"/>
    <property type="molecule type" value="Genomic_DNA"/>
</dbReference>
<protein>
    <submittedName>
        <fullName evidence="1">Molybdate ABC transporter substrate-binding protein</fullName>
    </submittedName>
</protein>
<organism evidence="1 2">
    <name type="scientific">Miniphocaeibacter halophilus</name>
    <dbReference type="NCBI Taxonomy" id="2931922"/>
    <lineage>
        <taxon>Bacteria</taxon>
        <taxon>Bacillati</taxon>
        <taxon>Bacillota</taxon>
        <taxon>Tissierellia</taxon>
        <taxon>Tissierellales</taxon>
        <taxon>Peptoniphilaceae</taxon>
        <taxon>Miniphocaeibacter</taxon>
    </lineage>
</organism>
<sequence>MRKKSYLIVMSLVLVFTMFLTSCSNTNTRDTTKEGSTKEVKKTEEKVSSKITVAAAASLTDAFNEMQPIFKEKENIELEFTYGASGTLQKQIEEGAGIDLFISASTKNMDELVEKDLIDKDTVDTIVKNALVLITPKDSEVKSIADLEALNDKIAIGETESVPAGQYAKQSLESLDLWNKLEDKYVFAKDVRAVLSYVSTGEAGAGFVYKSDTIGEDNVVIVETIEESNHDLIIYPGGVISESKERDAAMKFLDYLKTDEAKEILTKYGFVVD</sequence>